<evidence type="ECO:0000256" key="8">
    <source>
        <dbReference type="ARBA" id="ARBA00023136"/>
    </source>
</evidence>
<protein>
    <recommendedName>
        <fullName evidence="9">Oligopeptide transporter 1</fullName>
    </recommendedName>
</protein>
<gene>
    <name evidence="13" type="ORF">CHIRRI_LOCUS6053</name>
</gene>
<feature type="transmembrane region" description="Helical" evidence="12">
    <location>
        <begin position="69"/>
        <end position="87"/>
    </location>
</feature>
<dbReference type="GO" id="GO:0022857">
    <property type="term" value="F:transmembrane transporter activity"/>
    <property type="evidence" value="ECO:0007669"/>
    <property type="project" value="InterPro"/>
</dbReference>
<dbReference type="PROSITE" id="PS01023">
    <property type="entry name" value="PTR2_2"/>
    <property type="match status" value="1"/>
</dbReference>
<feature type="transmembrane region" description="Helical" evidence="12">
    <location>
        <begin position="654"/>
        <end position="673"/>
    </location>
</feature>
<feature type="transmembrane region" description="Helical" evidence="12">
    <location>
        <begin position="622"/>
        <end position="642"/>
    </location>
</feature>
<dbReference type="FunFam" id="1.20.1250.20:FF:000379">
    <property type="entry name" value="Uncharacterized protein, isoform A"/>
    <property type="match status" value="1"/>
</dbReference>
<reference evidence="13" key="2">
    <citation type="submission" date="2022-10" db="EMBL/GenBank/DDBJ databases">
        <authorList>
            <consortium name="ENA_rothamsted_submissions"/>
            <consortium name="culmorum"/>
            <person name="King R."/>
        </authorList>
    </citation>
    <scope>NUCLEOTIDE SEQUENCE</scope>
</reference>
<dbReference type="InterPro" id="IPR036259">
    <property type="entry name" value="MFS_trans_sf"/>
</dbReference>
<dbReference type="AlphaFoldDB" id="A0A9N9RTW2"/>
<dbReference type="GO" id="GO:0006857">
    <property type="term" value="P:oligopeptide transport"/>
    <property type="evidence" value="ECO:0007669"/>
    <property type="project" value="InterPro"/>
</dbReference>
<keyword evidence="14" id="KW-1185">Reference proteome</keyword>
<dbReference type="Pfam" id="PF00854">
    <property type="entry name" value="PTR2"/>
    <property type="match status" value="2"/>
</dbReference>
<reference evidence="13" key="1">
    <citation type="submission" date="2022-01" db="EMBL/GenBank/DDBJ databases">
        <authorList>
            <person name="King R."/>
        </authorList>
    </citation>
    <scope>NUCLEOTIDE SEQUENCE</scope>
</reference>
<keyword evidence="4 10" id="KW-0812">Transmembrane</keyword>
<feature type="transmembrane region" description="Helical" evidence="12">
    <location>
        <begin position="283"/>
        <end position="301"/>
    </location>
</feature>
<dbReference type="FunFam" id="1.20.1250.20:FF:000049">
    <property type="entry name" value="Solute carrier family 15 member 2"/>
    <property type="match status" value="1"/>
</dbReference>
<keyword evidence="8 12" id="KW-0472">Membrane</keyword>
<dbReference type="CDD" id="cd17347">
    <property type="entry name" value="MFS_SLC15A1_2_like"/>
    <property type="match status" value="1"/>
</dbReference>
<name>A0A9N9RTW2_9DIPT</name>
<feature type="transmembrane region" description="Helical" evidence="12">
    <location>
        <begin position="586"/>
        <end position="610"/>
    </location>
</feature>
<evidence type="ECO:0000256" key="11">
    <source>
        <dbReference type="SAM" id="MobiDB-lite"/>
    </source>
</evidence>
<dbReference type="PROSITE" id="PS01022">
    <property type="entry name" value="PTR2_1"/>
    <property type="match status" value="1"/>
</dbReference>
<proteinExistence type="inferred from homology"/>
<keyword evidence="7 12" id="KW-1133">Transmembrane helix</keyword>
<evidence type="ECO:0000256" key="12">
    <source>
        <dbReference type="SAM" id="Phobius"/>
    </source>
</evidence>
<dbReference type="Proteomes" id="UP001153620">
    <property type="component" value="Chromosome 2"/>
</dbReference>
<accession>A0A9N9RTW2</accession>
<dbReference type="InterPro" id="IPR018456">
    <property type="entry name" value="PTR2_symporter_CS"/>
</dbReference>
<feature type="transmembrane region" description="Helical" evidence="12">
    <location>
        <begin position="130"/>
        <end position="154"/>
    </location>
</feature>
<feature type="transmembrane region" description="Helical" evidence="12">
    <location>
        <begin position="207"/>
        <end position="229"/>
    </location>
</feature>
<evidence type="ECO:0000256" key="7">
    <source>
        <dbReference type="ARBA" id="ARBA00022989"/>
    </source>
</evidence>
<dbReference type="Gene3D" id="1.20.1250.20">
    <property type="entry name" value="MFS general substrate transporter like domains"/>
    <property type="match status" value="2"/>
</dbReference>
<feature type="transmembrane region" description="Helical" evidence="12">
    <location>
        <begin position="166"/>
        <end position="187"/>
    </location>
</feature>
<evidence type="ECO:0000313" key="14">
    <source>
        <dbReference type="Proteomes" id="UP001153620"/>
    </source>
</evidence>
<organism evidence="13 14">
    <name type="scientific">Chironomus riparius</name>
    <dbReference type="NCBI Taxonomy" id="315576"/>
    <lineage>
        <taxon>Eukaryota</taxon>
        <taxon>Metazoa</taxon>
        <taxon>Ecdysozoa</taxon>
        <taxon>Arthropoda</taxon>
        <taxon>Hexapoda</taxon>
        <taxon>Insecta</taxon>
        <taxon>Pterygota</taxon>
        <taxon>Neoptera</taxon>
        <taxon>Endopterygota</taxon>
        <taxon>Diptera</taxon>
        <taxon>Nematocera</taxon>
        <taxon>Chironomoidea</taxon>
        <taxon>Chironomidae</taxon>
        <taxon>Chironominae</taxon>
        <taxon>Chironomus</taxon>
    </lineage>
</organism>
<dbReference type="EMBL" id="OU895878">
    <property type="protein sequence ID" value="CAG9803152.1"/>
    <property type="molecule type" value="Genomic_DNA"/>
</dbReference>
<dbReference type="SUPFAM" id="SSF103473">
    <property type="entry name" value="MFS general substrate transporter"/>
    <property type="match status" value="1"/>
</dbReference>
<dbReference type="GO" id="GO:0016020">
    <property type="term" value="C:membrane"/>
    <property type="evidence" value="ECO:0007669"/>
    <property type="project" value="UniProtKB-SubCell"/>
</dbReference>
<evidence type="ECO:0000256" key="10">
    <source>
        <dbReference type="RuleBase" id="RU003755"/>
    </source>
</evidence>
<evidence type="ECO:0000256" key="2">
    <source>
        <dbReference type="ARBA" id="ARBA00005982"/>
    </source>
</evidence>
<dbReference type="PANTHER" id="PTHR11654">
    <property type="entry name" value="OLIGOPEPTIDE TRANSPORTER-RELATED"/>
    <property type="match status" value="1"/>
</dbReference>
<feature type="compositionally biased region" description="Basic and acidic residues" evidence="11">
    <location>
        <begin position="1"/>
        <end position="11"/>
    </location>
</feature>
<dbReference type="OrthoDB" id="8904098at2759"/>
<evidence type="ECO:0000256" key="5">
    <source>
        <dbReference type="ARBA" id="ARBA00022856"/>
    </source>
</evidence>
<feature type="transmembrane region" description="Helical" evidence="12">
    <location>
        <begin position="331"/>
        <end position="352"/>
    </location>
</feature>
<evidence type="ECO:0000256" key="3">
    <source>
        <dbReference type="ARBA" id="ARBA00022448"/>
    </source>
</evidence>
<feature type="transmembrane region" description="Helical" evidence="12">
    <location>
        <begin position="99"/>
        <end position="118"/>
    </location>
</feature>
<evidence type="ECO:0000256" key="4">
    <source>
        <dbReference type="ARBA" id="ARBA00022692"/>
    </source>
</evidence>
<dbReference type="GO" id="GO:0015031">
    <property type="term" value="P:protein transport"/>
    <property type="evidence" value="ECO:0007669"/>
    <property type="project" value="UniProtKB-KW"/>
</dbReference>
<feature type="transmembrane region" description="Helical" evidence="12">
    <location>
        <begin position="364"/>
        <end position="381"/>
    </location>
</feature>
<keyword evidence="3 10" id="KW-0813">Transport</keyword>
<evidence type="ECO:0000256" key="1">
    <source>
        <dbReference type="ARBA" id="ARBA00004141"/>
    </source>
</evidence>
<keyword evidence="6" id="KW-0653">Protein transport</keyword>
<dbReference type="InterPro" id="IPR000109">
    <property type="entry name" value="POT_fam"/>
</dbReference>
<sequence length="708" mass="79743">MAETEAKKDDNQSDAGNPEPVQPKLKYPRSIPFIISNEFCERFNFYGMKTILVLFLTRKLMYDDDTSTMIYHVFNMLVYFTCIFGAIIADSWWGKFNTIVWLSIVYVGGSITMAFSAIDPWLELDAARGLTILGLSLIAIGSGGIKPCVAAFGGEQFKMPEQAKQIATFFSLFYFSINAGSLLSTSITPILREDVQCFGMDDCFPLAFGVPAILMIAAVLFFIAGKFLYTILPNQGNMLVKVSKCISNALKVRKAEKATNPREHWLDYGEAMYGRKLVLETKILLNVLVLYLPLPFFWALFDQQGSRWTFQATRMDGDLGFYVLKPDQMQVINPLLILVFIPLYEVAFYPLLNLIGIRRPLQKLTLGGIFAGIAFIMSAIVEINLEKTYAVLPQWGSSQLRLYNGRNCDYTLTTNIPGHATINLKSMELFEDLYVPVSNGLQSYTYSLTSSNCPDDALSGIFPLHERTATSLFFTGINSLEVEMFEDNPEKSRRGWPFIIVLANLRSGTSRVRLVENGNERYNELGNFTDQVDVPAGWYNVFVDDIELESNKELRLGGVYTVIVSQAATTPQSKLFIITQPNSMSMLWLIPQFVVMTLGEVMFSVTGLEFSFTQAPVSMKSVIQGCWLLTVAFGNLIVVIITGAKFFESQTYEFFLFAGLMFLDMIVFSWLAIRFKEIPLDLLENIDDDGNVAEKQSALEFKQEEKDQ</sequence>
<comment type="subcellular location">
    <subcellularLocation>
        <location evidence="1 10">Membrane</location>
        <topology evidence="1 10">Multi-pass membrane protein</topology>
    </subcellularLocation>
</comment>
<evidence type="ECO:0000256" key="9">
    <source>
        <dbReference type="ARBA" id="ARBA00078114"/>
    </source>
</evidence>
<comment type="similarity">
    <text evidence="2 10">Belongs to the major facilitator superfamily. Proton-dependent oligopeptide transporter (POT/PTR) (TC 2.A.17) family.</text>
</comment>
<evidence type="ECO:0000256" key="6">
    <source>
        <dbReference type="ARBA" id="ARBA00022927"/>
    </source>
</evidence>
<feature type="region of interest" description="Disordered" evidence="11">
    <location>
        <begin position="1"/>
        <end position="24"/>
    </location>
</feature>
<evidence type="ECO:0000313" key="13">
    <source>
        <dbReference type="EMBL" id="CAG9803152.1"/>
    </source>
</evidence>
<keyword evidence="5" id="KW-0571">Peptide transport</keyword>